<reference evidence="2" key="1">
    <citation type="submission" date="2025-08" db="UniProtKB">
        <authorList>
            <consortium name="RefSeq"/>
        </authorList>
    </citation>
    <scope>IDENTIFICATION</scope>
    <source>
        <tissue evidence="2">Leukocyte</tissue>
    </source>
</reference>
<feature type="compositionally biased region" description="Low complexity" evidence="1">
    <location>
        <begin position="244"/>
        <end position="254"/>
    </location>
</feature>
<sequence>MSEVEVRREVHRVVGNGGSSKQCIGRWGSGGRCFGMPAVGVRREVLRDAGSGSQVSSAWGGVQAEGASCGGGVRPEVFWDARGGGQVGGASGCGQRGQARCALGGGDLAGGASGFARWGSRGRCFRMQVEGVRWEVLQDAPGGWGVMGEVLPDAGSGSQASSAGGWVRVEVLRAVGIRREVLWDAPGEGQVGGASGCGLLGQANCALGGGGFARGASGCTGRGSGGRCFRMGTAGDRREVLRDAGSGSQASSASEGGGQAEEASCGGGSGGKSLGGMPLVEVRWEVHRVVGSGVRQGVHWAVGVWREVHQDLSVGGLVGGASGCRR</sequence>
<feature type="region of interest" description="Disordered" evidence="1">
    <location>
        <begin position="242"/>
        <end position="270"/>
    </location>
</feature>
<evidence type="ECO:0000313" key="2">
    <source>
        <dbReference type="RefSeq" id="XP_020008393.1"/>
    </source>
</evidence>
<accession>A0A8B7TLG2</accession>
<feature type="compositionally biased region" description="Gly residues" evidence="1">
    <location>
        <begin position="255"/>
        <end position="270"/>
    </location>
</feature>
<dbReference type="AlphaFoldDB" id="A0A8B7TLG2"/>
<dbReference type="RefSeq" id="XP_020008393.1">
    <property type="nucleotide sequence ID" value="XM_020152804.1"/>
</dbReference>
<proteinExistence type="predicted"/>
<gene>
    <name evidence="2" type="primary">LOC109676375</name>
</gene>
<protein>
    <submittedName>
        <fullName evidence="2">Glycine-rich cell wall structural protein 1-like</fullName>
    </submittedName>
</protein>
<evidence type="ECO:0000256" key="1">
    <source>
        <dbReference type="SAM" id="MobiDB-lite"/>
    </source>
</evidence>
<dbReference type="KEGG" id="ccan:109676375"/>
<organism evidence="2">
    <name type="scientific">Castor canadensis</name>
    <name type="common">American beaver</name>
    <dbReference type="NCBI Taxonomy" id="51338"/>
    <lineage>
        <taxon>Eukaryota</taxon>
        <taxon>Metazoa</taxon>
        <taxon>Chordata</taxon>
        <taxon>Craniata</taxon>
        <taxon>Vertebrata</taxon>
        <taxon>Euteleostomi</taxon>
        <taxon>Mammalia</taxon>
        <taxon>Eutheria</taxon>
        <taxon>Euarchontoglires</taxon>
        <taxon>Glires</taxon>
        <taxon>Rodentia</taxon>
        <taxon>Castorimorpha</taxon>
        <taxon>Castoridae</taxon>
        <taxon>Castor</taxon>
    </lineage>
</organism>
<name>A0A8B7TLG2_CASCN</name>